<dbReference type="Proteomes" id="UP001279734">
    <property type="component" value="Unassembled WGS sequence"/>
</dbReference>
<dbReference type="AlphaFoldDB" id="A0AAD3XQ28"/>
<comment type="caution">
    <text evidence="2">The sequence shown here is derived from an EMBL/GenBank/DDBJ whole genome shotgun (WGS) entry which is preliminary data.</text>
</comment>
<evidence type="ECO:0000313" key="2">
    <source>
        <dbReference type="EMBL" id="GMH12838.1"/>
    </source>
</evidence>
<proteinExistence type="predicted"/>
<reference evidence="2" key="1">
    <citation type="submission" date="2023-05" db="EMBL/GenBank/DDBJ databases">
        <title>Nepenthes gracilis genome sequencing.</title>
        <authorList>
            <person name="Fukushima K."/>
        </authorList>
    </citation>
    <scope>NUCLEOTIDE SEQUENCE</scope>
    <source>
        <strain evidence="2">SING2019-196</strain>
    </source>
</reference>
<feature type="compositionally biased region" description="Polar residues" evidence="1">
    <location>
        <begin position="248"/>
        <end position="261"/>
    </location>
</feature>
<organism evidence="2 3">
    <name type="scientific">Nepenthes gracilis</name>
    <name type="common">Slender pitcher plant</name>
    <dbReference type="NCBI Taxonomy" id="150966"/>
    <lineage>
        <taxon>Eukaryota</taxon>
        <taxon>Viridiplantae</taxon>
        <taxon>Streptophyta</taxon>
        <taxon>Embryophyta</taxon>
        <taxon>Tracheophyta</taxon>
        <taxon>Spermatophyta</taxon>
        <taxon>Magnoliopsida</taxon>
        <taxon>eudicotyledons</taxon>
        <taxon>Gunneridae</taxon>
        <taxon>Pentapetalae</taxon>
        <taxon>Caryophyllales</taxon>
        <taxon>Nepenthaceae</taxon>
        <taxon>Nepenthes</taxon>
    </lineage>
</organism>
<gene>
    <name evidence="2" type="ORF">Nepgr_014679</name>
</gene>
<feature type="compositionally biased region" description="Basic and acidic residues" evidence="1">
    <location>
        <begin position="231"/>
        <end position="247"/>
    </location>
</feature>
<accession>A0AAD3XQ28</accession>
<keyword evidence="3" id="KW-1185">Reference proteome</keyword>
<evidence type="ECO:0000313" key="3">
    <source>
        <dbReference type="Proteomes" id="UP001279734"/>
    </source>
</evidence>
<name>A0AAD3XQ28_NEPGR</name>
<sequence>MRFFASFRHRFPSRAYDFGLLVVVLLPVGHVCLEPELSFLHDVYLVCFIADSLKISVALEDAPSGVADVKLAEVRCYRSGKFRRTICGTILWRGLMWDGALVTCDCYAPGHGSGQCDSVLNGKHHKRQNNLPSHNKPIRRQPPFAPIDGDQGGKCPWRVKSKPHPAIVPTGSVPNSNSFAALQCLENDTSSDPSDRGVTNDACNNAKPDLGPTLNGVETDLRTLNPSAMERVNRNESTRENEDDVHVSSDSVLRSLNSDTTLPDGDQIGGGEPASSSNTCNPSLPRSSRRVAQRIPSTLNVENSSHSTESLTPALAAKDGETPLVMSQAKKN</sequence>
<protein>
    <submittedName>
        <fullName evidence="2">Uncharacterized protein</fullName>
    </submittedName>
</protein>
<feature type="compositionally biased region" description="Polar residues" evidence="1">
    <location>
        <begin position="274"/>
        <end position="286"/>
    </location>
</feature>
<feature type="region of interest" description="Disordered" evidence="1">
    <location>
        <begin position="128"/>
        <end position="151"/>
    </location>
</feature>
<feature type="region of interest" description="Disordered" evidence="1">
    <location>
        <begin position="187"/>
        <end position="332"/>
    </location>
</feature>
<feature type="compositionally biased region" description="Polar residues" evidence="1">
    <location>
        <begin position="295"/>
        <end position="311"/>
    </location>
</feature>
<dbReference type="EMBL" id="BSYO01000012">
    <property type="protein sequence ID" value="GMH12838.1"/>
    <property type="molecule type" value="Genomic_DNA"/>
</dbReference>
<evidence type="ECO:0000256" key="1">
    <source>
        <dbReference type="SAM" id="MobiDB-lite"/>
    </source>
</evidence>